<comment type="caution">
    <text evidence="5">The sequence shown here is derived from an EMBL/GenBank/DDBJ whole genome shotgun (WGS) entry which is preliminary data.</text>
</comment>
<dbReference type="SMART" id="SM00354">
    <property type="entry name" value="HTH_LACI"/>
    <property type="match status" value="1"/>
</dbReference>
<proteinExistence type="predicted"/>
<evidence type="ECO:0000256" key="2">
    <source>
        <dbReference type="ARBA" id="ARBA00023125"/>
    </source>
</evidence>
<feature type="domain" description="HTH lacI-type" evidence="4">
    <location>
        <begin position="3"/>
        <end position="57"/>
    </location>
</feature>
<evidence type="ECO:0000313" key="5">
    <source>
        <dbReference type="EMBL" id="GGA46123.1"/>
    </source>
</evidence>
<keyword evidence="3" id="KW-0804">Transcription</keyword>
<keyword evidence="1" id="KW-0805">Transcription regulation</keyword>
<protein>
    <submittedName>
        <fullName evidence="5">LacI family transcriptional regulator</fullName>
    </submittedName>
</protein>
<dbReference type="Pfam" id="PF13377">
    <property type="entry name" value="Peripla_BP_3"/>
    <property type="match status" value="1"/>
</dbReference>
<name>A0ABQ1GL96_9SPHN</name>
<reference evidence="6" key="1">
    <citation type="journal article" date="2019" name="Int. J. Syst. Evol. Microbiol.">
        <title>The Global Catalogue of Microorganisms (GCM) 10K type strain sequencing project: providing services to taxonomists for standard genome sequencing and annotation.</title>
        <authorList>
            <consortium name="The Broad Institute Genomics Platform"/>
            <consortium name="The Broad Institute Genome Sequencing Center for Infectious Disease"/>
            <person name="Wu L."/>
            <person name="Ma J."/>
        </authorList>
    </citation>
    <scope>NUCLEOTIDE SEQUENCE [LARGE SCALE GENOMIC DNA]</scope>
    <source>
        <strain evidence="6">CGMCC 1.10106</strain>
    </source>
</reference>
<keyword evidence="6" id="KW-1185">Reference proteome</keyword>
<dbReference type="PANTHER" id="PTHR30146">
    <property type="entry name" value="LACI-RELATED TRANSCRIPTIONAL REPRESSOR"/>
    <property type="match status" value="1"/>
</dbReference>
<gene>
    <name evidence="5" type="ORF">GCM10011395_15460</name>
</gene>
<dbReference type="Proteomes" id="UP000618591">
    <property type="component" value="Unassembled WGS sequence"/>
</dbReference>
<dbReference type="InterPro" id="IPR046335">
    <property type="entry name" value="LacI/GalR-like_sensor"/>
</dbReference>
<dbReference type="CDD" id="cd01392">
    <property type="entry name" value="HTH_LacI"/>
    <property type="match status" value="1"/>
</dbReference>
<dbReference type="PRINTS" id="PR00036">
    <property type="entry name" value="HTHLACI"/>
</dbReference>
<evidence type="ECO:0000313" key="6">
    <source>
        <dbReference type="Proteomes" id="UP000618591"/>
    </source>
</evidence>
<dbReference type="InterPro" id="IPR000843">
    <property type="entry name" value="HTH_LacI"/>
</dbReference>
<dbReference type="PANTHER" id="PTHR30146:SF153">
    <property type="entry name" value="LACTOSE OPERON REPRESSOR"/>
    <property type="match status" value="1"/>
</dbReference>
<dbReference type="EMBL" id="BMDW01000007">
    <property type="protein sequence ID" value="GGA46123.1"/>
    <property type="molecule type" value="Genomic_DNA"/>
</dbReference>
<dbReference type="SUPFAM" id="SSF47413">
    <property type="entry name" value="lambda repressor-like DNA-binding domains"/>
    <property type="match status" value="1"/>
</dbReference>
<sequence>MRVTIKDVSRASGVSIKTVSRVLNKERYVGTETRARVEAAVAALNFRPSMAARSLAGKRSFQIALICDNPSPYYVYEMQSGIRDRCALDGVRMIAQPYDRNSPTLLDDIENLVEATHVDGLILTPPVSDYPAVLDLLAKRGVRFVRVSPGSAAELAPSTFIDNEAAAAAMTAHLLGLGHRRIGFIAGHPSYATSGQRMQGYAKALGKAGIPLDPVLVREGSYDFASGAAAAEDLLALDPPPTAIFASSDDMAAGALTVAHRRGLSVPGQLSVAGFDDTALAGFVWPPLTTIRQPTRVMAYQAADLLLGPADAPVERREVAFELVVRESTGRV</sequence>
<dbReference type="PROSITE" id="PS50932">
    <property type="entry name" value="HTH_LACI_2"/>
    <property type="match status" value="1"/>
</dbReference>
<dbReference type="InterPro" id="IPR028082">
    <property type="entry name" value="Peripla_BP_I"/>
</dbReference>
<dbReference type="CDD" id="cd01545">
    <property type="entry name" value="PBP1_SalR"/>
    <property type="match status" value="1"/>
</dbReference>
<dbReference type="SUPFAM" id="SSF53822">
    <property type="entry name" value="Periplasmic binding protein-like I"/>
    <property type="match status" value="1"/>
</dbReference>
<organism evidence="5 6">
    <name type="scientific">Sphingomonas psychrolutea</name>
    <dbReference type="NCBI Taxonomy" id="1259676"/>
    <lineage>
        <taxon>Bacteria</taxon>
        <taxon>Pseudomonadati</taxon>
        <taxon>Pseudomonadota</taxon>
        <taxon>Alphaproteobacteria</taxon>
        <taxon>Sphingomonadales</taxon>
        <taxon>Sphingomonadaceae</taxon>
        <taxon>Sphingomonas</taxon>
    </lineage>
</organism>
<accession>A0ABQ1GL96</accession>
<dbReference type="InterPro" id="IPR010982">
    <property type="entry name" value="Lambda_DNA-bd_dom_sf"/>
</dbReference>
<dbReference type="Gene3D" id="3.40.50.2300">
    <property type="match status" value="2"/>
</dbReference>
<dbReference type="RefSeq" id="WP_188446284.1">
    <property type="nucleotide sequence ID" value="NZ_BMDW01000007.1"/>
</dbReference>
<evidence type="ECO:0000256" key="1">
    <source>
        <dbReference type="ARBA" id="ARBA00023015"/>
    </source>
</evidence>
<keyword evidence="2" id="KW-0238">DNA-binding</keyword>
<evidence type="ECO:0000256" key="3">
    <source>
        <dbReference type="ARBA" id="ARBA00023163"/>
    </source>
</evidence>
<dbReference type="Pfam" id="PF00356">
    <property type="entry name" value="LacI"/>
    <property type="match status" value="1"/>
</dbReference>
<dbReference type="Gene3D" id="1.10.260.40">
    <property type="entry name" value="lambda repressor-like DNA-binding domains"/>
    <property type="match status" value="1"/>
</dbReference>
<evidence type="ECO:0000259" key="4">
    <source>
        <dbReference type="PROSITE" id="PS50932"/>
    </source>
</evidence>